<evidence type="ECO:0000313" key="3">
    <source>
        <dbReference type="Proteomes" id="UP000257451"/>
    </source>
</evidence>
<comment type="caution">
    <text evidence="2">The sequence shown here is derived from an EMBL/GenBank/DDBJ whole genome shotgun (WGS) entry which is preliminary data.</text>
</comment>
<proteinExistence type="predicted"/>
<dbReference type="AlphaFoldDB" id="A0A3E2MUC3"/>
<accession>A0A3E2MUC3</accession>
<dbReference type="GeneID" id="34343765"/>
<dbReference type="EMBL" id="PEDF01000100">
    <property type="protein sequence ID" value="RFZ39745.1"/>
    <property type="molecule type" value="Genomic_DNA"/>
</dbReference>
<evidence type="ECO:0000256" key="1">
    <source>
        <dbReference type="SAM" id="MobiDB-lite"/>
    </source>
</evidence>
<sequence>MTLKKDQHEVGSRHTPPESTPRLRLKPKAPQSGYVDGAWWPHSADLTAELPDLLSVLSVRLGPISRVIYNVNEWSLPPSKFATGGRTVRLDGYRLQPVNTVEVLGLNRNKIVLLVVSPQAGSDQAHTIMMTAAEADNAAPVDSLLGAGAQESKPHI</sequence>
<feature type="compositionally biased region" description="Basic and acidic residues" evidence="1">
    <location>
        <begin position="1"/>
        <end position="16"/>
    </location>
</feature>
<dbReference type="InterPro" id="IPR046036">
    <property type="entry name" value="DUF5994"/>
</dbReference>
<dbReference type="Proteomes" id="UP000257451">
    <property type="component" value="Unassembled WGS sequence"/>
</dbReference>
<feature type="region of interest" description="Disordered" evidence="1">
    <location>
        <begin position="1"/>
        <end position="27"/>
    </location>
</feature>
<reference evidence="2 3" key="1">
    <citation type="journal article" date="2018" name="Sci. Rep.">
        <title>Extensive genomic diversity among Mycobacterium marinum strains revealed by whole genome sequencing.</title>
        <authorList>
            <person name="Das S."/>
            <person name="Pettersson B.M."/>
            <person name="Behra P.R."/>
            <person name="Mallick A."/>
            <person name="Cheramie M."/>
            <person name="Ramesh M."/>
            <person name="Shirreff L."/>
            <person name="DuCote T."/>
            <person name="Dasgupta S."/>
            <person name="Ennis D.G."/>
            <person name="Kirsebom L.A."/>
        </authorList>
    </citation>
    <scope>NUCLEOTIDE SEQUENCE [LARGE SCALE GENOMIC DNA]</scope>
    <source>
        <strain evidence="2 3">Davis1</strain>
    </source>
</reference>
<dbReference type="RefSeq" id="WP_038579590.1">
    <property type="nucleotide sequence ID" value="NZ_BQLA01000390.1"/>
</dbReference>
<protein>
    <submittedName>
        <fullName evidence="2">Uncharacterized protein</fullName>
    </submittedName>
</protein>
<organism evidence="2 3">
    <name type="scientific">Mycobacterium marinum</name>
    <dbReference type="NCBI Taxonomy" id="1781"/>
    <lineage>
        <taxon>Bacteria</taxon>
        <taxon>Bacillati</taxon>
        <taxon>Actinomycetota</taxon>
        <taxon>Actinomycetes</taxon>
        <taxon>Mycobacteriales</taxon>
        <taxon>Mycobacteriaceae</taxon>
        <taxon>Mycobacterium</taxon>
        <taxon>Mycobacterium ulcerans group</taxon>
    </lineage>
</organism>
<dbReference type="Pfam" id="PF19457">
    <property type="entry name" value="DUF5994"/>
    <property type="match status" value="1"/>
</dbReference>
<evidence type="ECO:0000313" key="2">
    <source>
        <dbReference type="EMBL" id="RFZ39745.1"/>
    </source>
</evidence>
<gene>
    <name evidence="2" type="ORF">DAVIS_03266</name>
</gene>
<name>A0A3E2MUC3_MYCMR</name>